<dbReference type="Proteomes" id="UP000008068">
    <property type="component" value="Unassembled WGS sequence"/>
</dbReference>
<evidence type="ECO:0000313" key="2">
    <source>
        <dbReference type="EMBL" id="EGT40010.1"/>
    </source>
</evidence>
<dbReference type="Pfam" id="PF00646">
    <property type="entry name" value="F-box"/>
    <property type="match status" value="1"/>
</dbReference>
<dbReference type="InterPro" id="IPR012885">
    <property type="entry name" value="F-box_Sdz-33"/>
</dbReference>
<feature type="domain" description="F-box" evidence="1">
    <location>
        <begin position="2"/>
        <end position="48"/>
    </location>
</feature>
<organism evidence="3">
    <name type="scientific">Caenorhabditis brenneri</name>
    <name type="common">Nematode worm</name>
    <dbReference type="NCBI Taxonomy" id="135651"/>
    <lineage>
        <taxon>Eukaryota</taxon>
        <taxon>Metazoa</taxon>
        <taxon>Ecdysozoa</taxon>
        <taxon>Nematoda</taxon>
        <taxon>Chromadorea</taxon>
        <taxon>Rhabditida</taxon>
        <taxon>Rhabditina</taxon>
        <taxon>Rhabditomorpha</taxon>
        <taxon>Rhabditoidea</taxon>
        <taxon>Rhabditidae</taxon>
        <taxon>Peloderinae</taxon>
        <taxon>Caenorhabditis</taxon>
    </lineage>
</organism>
<dbReference type="EMBL" id="GL379979">
    <property type="protein sequence ID" value="EGT40010.1"/>
    <property type="molecule type" value="Genomic_DNA"/>
</dbReference>
<dbReference type="HOGENOM" id="CLU_070667_0_0_1"/>
<protein>
    <recommendedName>
        <fullName evidence="1">F-box domain-containing protein</fullName>
    </recommendedName>
</protein>
<dbReference type="InParanoid" id="G0NYA6"/>
<dbReference type="PANTHER" id="PTHR21503">
    <property type="entry name" value="F-BOX-CONTAINING HYPOTHETICAL PROTEIN C.ELEGANS"/>
    <property type="match status" value="1"/>
</dbReference>
<evidence type="ECO:0000259" key="1">
    <source>
        <dbReference type="PROSITE" id="PS50181"/>
    </source>
</evidence>
<dbReference type="Pfam" id="PF07735">
    <property type="entry name" value="FBA_2"/>
    <property type="match status" value="1"/>
</dbReference>
<keyword evidence="3" id="KW-1185">Reference proteome</keyword>
<dbReference type="FunCoup" id="G0NYA6">
    <property type="interactions" value="1876"/>
</dbReference>
<dbReference type="PANTHER" id="PTHR21503:SF8">
    <property type="entry name" value="F-BOX ASSOCIATED DOMAIN-CONTAINING PROTEIN-RELATED"/>
    <property type="match status" value="1"/>
</dbReference>
<reference evidence="3" key="1">
    <citation type="submission" date="2011-07" db="EMBL/GenBank/DDBJ databases">
        <authorList>
            <consortium name="Caenorhabditis brenneri Sequencing and Analysis Consortium"/>
            <person name="Wilson R.K."/>
        </authorList>
    </citation>
    <scope>NUCLEOTIDE SEQUENCE [LARGE SCALE GENOMIC DNA]</scope>
    <source>
        <strain evidence="3">PB2801</strain>
    </source>
</reference>
<evidence type="ECO:0000313" key="3">
    <source>
        <dbReference type="Proteomes" id="UP000008068"/>
    </source>
</evidence>
<name>G0NYA6_CAEBE</name>
<sequence>MAIPLFRLPILVIQLILESMGFIDIFVLTSVSSKTKRIFKNLVKVKNHEMHIVMGKKENFFTFQRRLNPDFFEQFYSESRKRHPKEVFFMKIDTIDQVPSEFSPAEDGAAALTTYWSKNCNHGAMLYNALIELFELPVKRIKMDLTDVAVKTHRGWINWFNETLSDAFILEIMGECNFSDFVWMLENVKTENTLVFQIEATDYSDTFESSNINFTFKAKTVAIVDGRWIKMDHLKSIEARSVSLFKITLTDFQINLFLRDWKDLKEAFNMKQLIIFFEREADPGIVLAGMNATNEEMMKPDHVRNQWSFKMANGEKCTVTYAKLNVDVPTFGFEFKVGN</sequence>
<dbReference type="InterPro" id="IPR001810">
    <property type="entry name" value="F-box_dom"/>
</dbReference>
<accession>G0NYA6</accession>
<gene>
    <name evidence="2" type="ORF">CAEBREN_13949</name>
</gene>
<dbReference type="AlphaFoldDB" id="G0NYA6"/>
<dbReference type="OrthoDB" id="28673at2759"/>
<dbReference type="PROSITE" id="PS50181">
    <property type="entry name" value="FBOX"/>
    <property type="match status" value="1"/>
</dbReference>
<proteinExistence type="predicted"/>